<proteinExistence type="inferred from homology"/>
<keyword evidence="4" id="KW-1185">Reference proteome</keyword>
<comment type="similarity">
    <text evidence="1">Belongs to the transferase hexapeptide repeat family.</text>
</comment>
<dbReference type="Gene3D" id="2.160.10.10">
    <property type="entry name" value="Hexapeptide repeat proteins"/>
    <property type="match status" value="1"/>
</dbReference>
<dbReference type="InterPro" id="IPR051159">
    <property type="entry name" value="Hexapeptide_acetyltransf"/>
</dbReference>
<dbReference type="PANTHER" id="PTHR23416">
    <property type="entry name" value="SIALIC ACID SYNTHASE-RELATED"/>
    <property type="match status" value="1"/>
</dbReference>
<dbReference type="EMBL" id="CP138858">
    <property type="protein sequence ID" value="WPJ97372.1"/>
    <property type="molecule type" value="Genomic_DNA"/>
</dbReference>
<dbReference type="RefSeq" id="WP_319834216.1">
    <property type="nucleotide sequence ID" value="NZ_CP138858.1"/>
</dbReference>
<accession>A0ABZ0RR51</accession>
<dbReference type="PANTHER" id="PTHR23416:SF23">
    <property type="entry name" value="ACETYLTRANSFERASE C18B11.09C-RELATED"/>
    <property type="match status" value="1"/>
</dbReference>
<evidence type="ECO:0000256" key="2">
    <source>
        <dbReference type="ARBA" id="ARBA00022679"/>
    </source>
</evidence>
<protein>
    <submittedName>
        <fullName evidence="3">Acyltransferase</fullName>
        <ecNumber evidence="3">2.3.1.-</ecNumber>
    </submittedName>
</protein>
<evidence type="ECO:0000256" key="1">
    <source>
        <dbReference type="ARBA" id="ARBA00007274"/>
    </source>
</evidence>
<dbReference type="InterPro" id="IPR011004">
    <property type="entry name" value="Trimer_LpxA-like_sf"/>
</dbReference>
<keyword evidence="2 3" id="KW-0808">Transferase</keyword>
<dbReference type="EC" id="2.3.1.-" evidence="3"/>
<dbReference type="GO" id="GO:0016746">
    <property type="term" value="F:acyltransferase activity"/>
    <property type="evidence" value="ECO:0007669"/>
    <property type="project" value="UniProtKB-KW"/>
</dbReference>
<name>A0ABZ0RR51_9BACT</name>
<organism evidence="3 4">
    <name type="scientific">Coraliomargarita algicola</name>
    <dbReference type="NCBI Taxonomy" id="3092156"/>
    <lineage>
        <taxon>Bacteria</taxon>
        <taxon>Pseudomonadati</taxon>
        <taxon>Verrucomicrobiota</taxon>
        <taxon>Opitutia</taxon>
        <taxon>Puniceicoccales</taxon>
        <taxon>Coraliomargaritaceae</taxon>
        <taxon>Coraliomargarita</taxon>
    </lineage>
</organism>
<sequence length="189" mass="20736">MKKSYRSLRALVRAKALNSLTILHERVIEHRNQSLLAKFSKLGNNVLVYGKIEVGNPENIRIGNDVALNEGVVLNARAPITIGNSVTISAGVQIHTAYLDIELPYNIRRQETDSTTGDDHLKKPIIIEDGVWITAGVIITAGSILREGSVILPNSCVSGEVPAFQLWGGSPAKLIRPLNHSKRYKSNEH</sequence>
<dbReference type="Proteomes" id="UP001324993">
    <property type="component" value="Chromosome"/>
</dbReference>
<evidence type="ECO:0000313" key="4">
    <source>
        <dbReference type="Proteomes" id="UP001324993"/>
    </source>
</evidence>
<reference evidence="3 4" key="1">
    <citation type="submission" date="2023-11" db="EMBL/GenBank/DDBJ databases">
        <title>Coraliomargarita sp. nov., isolated from marine algae.</title>
        <authorList>
            <person name="Lee J.K."/>
            <person name="Baek J.H."/>
            <person name="Kim J.M."/>
            <person name="Choi D.G."/>
            <person name="Jeon C.O."/>
        </authorList>
    </citation>
    <scope>NUCLEOTIDE SEQUENCE [LARGE SCALE GENOMIC DNA]</scope>
    <source>
        <strain evidence="3 4">J2-16</strain>
    </source>
</reference>
<evidence type="ECO:0000313" key="3">
    <source>
        <dbReference type="EMBL" id="WPJ97372.1"/>
    </source>
</evidence>
<keyword evidence="3" id="KW-0012">Acyltransferase</keyword>
<dbReference type="CDD" id="cd04647">
    <property type="entry name" value="LbH_MAT_like"/>
    <property type="match status" value="1"/>
</dbReference>
<dbReference type="SUPFAM" id="SSF51161">
    <property type="entry name" value="Trimeric LpxA-like enzymes"/>
    <property type="match status" value="1"/>
</dbReference>
<gene>
    <name evidence="3" type="ORF">SH580_06575</name>
</gene>